<dbReference type="AlphaFoldDB" id="A0A1W6KFI3"/>
<accession>A0A1W6KFI3</accession>
<protein>
    <submittedName>
        <fullName evidence="1">Uncharacterized protein</fullName>
    </submittedName>
</protein>
<dbReference type="RefSeq" id="WP_085682151.1">
    <property type="nucleotide sequence ID" value="NZ_CP020932.1"/>
</dbReference>
<evidence type="ECO:0000313" key="2">
    <source>
        <dbReference type="Proteomes" id="UP000193100"/>
    </source>
</evidence>
<reference evidence="1 2" key="1">
    <citation type="submission" date="2017-04" db="EMBL/GenBank/DDBJ databases">
        <title>Genome Sequence of Marinobacter salarius strain SMR5 Isolated from a culture of the Diatom Skeletonema marinoi.</title>
        <authorList>
            <person name="Topel M."/>
            <person name="Pinder M.I.M."/>
            <person name="Johansson O.N."/>
            <person name="Kourtchenko O."/>
            <person name="Godhe A."/>
            <person name="Clarke A.K."/>
        </authorList>
    </citation>
    <scope>NUCLEOTIDE SEQUENCE [LARGE SCALE GENOMIC DNA]</scope>
    <source>
        <strain evidence="1 2">SMR5</strain>
        <plasmid evidence="2">Plasmid psmr5</plasmid>
    </source>
</reference>
<evidence type="ECO:0000313" key="1">
    <source>
        <dbReference type="EMBL" id="ARM86188.1"/>
    </source>
</evidence>
<keyword evidence="1" id="KW-0614">Plasmid</keyword>
<geneLocation type="plasmid" evidence="2">
    <name>psmr5</name>
</geneLocation>
<name>A0A1W6KFI3_9GAMM</name>
<dbReference type="EMBL" id="CP020932">
    <property type="protein sequence ID" value="ARM86188.1"/>
    <property type="molecule type" value="Genomic_DNA"/>
</dbReference>
<gene>
    <name evidence="1" type="ORF">MARSALSMR5_04168</name>
</gene>
<organism evidence="1 2">
    <name type="scientific">Marinobacter salarius</name>
    <dbReference type="NCBI Taxonomy" id="1420917"/>
    <lineage>
        <taxon>Bacteria</taxon>
        <taxon>Pseudomonadati</taxon>
        <taxon>Pseudomonadota</taxon>
        <taxon>Gammaproteobacteria</taxon>
        <taxon>Pseudomonadales</taxon>
        <taxon>Marinobacteraceae</taxon>
        <taxon>Marinobacter</taxon>
    </lineage>
</organism>
<dbReference type="GeneID" id="77258070"/>
<dbReference type="Proteomes" id="UP000193100">
    <property type="component" value="Plasmid pSMR5"/>
</dbReference>
<sequence>MPLCIIENRNWSSDAEENAQYQRITRAWNRIHQALLDQPDAIATTIVADRAVFFEFDDQLLLCDDFDSDFLTKGADFQQCFSPHDIEGQSAEMLADLAEGMERWLESPQFIEREDDHNLIGESLAERRNYSGFREDYLYLVDA</sequence>
<proteinExistence type="predicted"/>